<protein>
    <submittedName>
        <fullName evidence="2">Uncharacterized protein</fullName>
    </submittedName>
</protein>
<dbReference type="OrthoDB" id="784295at2759"/>
<evidence type="ECO:0000313" key="3">
    <source>
        <dbReference type="Proteomes" id="UP000236161"/>
    </source>
</evidence>
<evidence type="ECO:0000256" key="1">
    <source>
        <dbReference type="SAM" id="MobiDB-lite"/>
    </source>
</evidence>
<dbReference type="EMBL" id="KZ452001">
    <property type="protein sequence ID" value="PKA52827.1"/>
    <property type="molecule type" value="Genomic_DNA"/>
</dbReference>
<dbReference type="PANTHER" id="PTHR46327">
    <property type="entry name" value="F16F4.11 PROTEIN-RELATED"/>
    <property type="match status" value="1"/>
</dbReference>
<organism evidence="2 3">
    <name type="scientific">Apostasia shenzhenica</name>
    <dbReference type="NCBI Taxonomy" id="1088818"/>
    <lineage>
        <taxon>Eukaryota</taxon>
        <taxon>Viridiplantae</taxon>
        <taxon>Streptophyta</taxon>
        <taxon>Embryophyta</taxon>
        <taxon>Tracheophyta</taxon>
        <taxon>Spermatophyta</taxon>
        <taxon>Magnoliopsida</taxon>
        <taxon>Liliopsida</taxon>
        <taxon>Asparagales</taxon>
        <taxon>Orchidaceae</taxon>
        <taxon>Apostasioideae</taxon>
        <taxon>Apostasia</taxon>
    </lineage>
</organism>
<gene>
    <name evidence="2" type="ORF">AXF42_Ash001808</name>
</gene>
<name>A0A2I0ABA2_9ASPA</name>
<dbReference type="PANTHER" id="PTHR46327:SF9">
    <property type="entry name" value="MYB_SANT-LIKE DNA-BINDING DOMAIN-CONTAINING PROTEIN"/>
    <property type="match status" value="1"/>
</dbReference>
<dbReference type="STRING" id="1088818.A0A2I0ABA2"/>
<accession>A0A2I0ABA2</accession>
<evidence type="ECO:0000313" key="2">
    <source>
        <dbReference type="EMBL" id="PKA52827.1"/>
    </source>
</evidence>
<proteinExistence type="predicted"/>
<reference evidence="2 3" key="1">
    <citation type="journal article" date="2017" name="Nature">
        <title>The Apostasia genome and the evolution of orchids.</title>
        <authorList>
            <person name="Zhang G.Q."/>
            <person name="Liu K.W."/>
            <person name="Li Z."/>
            <person name="Lohaus R."/>
            <person name="Hsiao Y.Y."/>
            <person name="Niu S.C."/>
            <person name="Wang J.Y."/>
            <person name="Lin Y.C."/>
            <person name="Xu Q."/>
            <person name="Chen L.J."/>
            <person name="Yoshida K."/>
            <person name="Fujiwara S."/>
            <person name="Wang Z.W."/>
            <person name="Zhang Y.Q."/>
            <person name="Mitsuda N."/>
            <person name="Wang M."/>
            <person name="Liu G.H."/>
            <person name="Pecoraro L."/>
            <person name="Huang H.X."/>
            <person name="Xiao X.J."/>
            <person name="Lin M."/>
            <person name="Wu X.Y."/>
            <person name="Wu W.L."/>
            <person name="Chen Y.Y."/>
            <person name="Chang S.B."/>
            <person name="Sakamoto S."/>
            <person name="Ohme-Takagi M."/>
            <person name="Yagi M."/>
            <person name="Zeng S.J."/>
            <person name="Shen C.Y."/>
            <person name="Yeh C.M."/>
            <person name="Luo Y.B."/>
            <person name="Tsai W.C."/>
            <person name="Van de Peer Y."/>
            <person name="Liu Z.J."/>
        </authorList>
    </citation>
    <scope>NUCLEOTIDE SEQUENCE [LARGE SCALE GENOMIC DNA]</scope>
    <source>
        <strain evidence="3">cv. Shenzhen</strain>
        <tissue evidence="2">Stem</tissue>
    </source>
</reference>
<dbReference type="AlphaFoldDB" id="A0A2I0ABA2"/>
<feature type="region of interest" description="Disordered" evidence="1">
    <location>
        <begin position="33"/>
        <end position="68"/>
    </location>
</feature>
<keyword evidence="3" id="KW-1185">Reference proteome</keyword>
<sequence>MCAYHNGQRIPNSHGIALHSSTRSKVGFFTERDAHELDDVDEEDEEEKEVDADGYDDNDGDGNDDARCDDFGNVGYDKVRSDTDVVLRETSKPCWVRRLWIQKQLLQLVQDRVGIQAEAFELERQQVKWKRFCSKKDRELESLMLENENRRLENERMVIQVRQKEMELDLMKAGEIIQQQRAS</sequence>
<dbReference type="Proteomes" id="UP000236161">
    <property type="component" value="Unassembled WGS sequence"/>
</dbReference>
<feature type="compositionally biased region" description="Acidic residues" evidence="1">
    <location>
        <begin position="38"/>
        <end position="63"/>
    </location>
</feature>